<evidence type="ECO:0000313" key="8">
    <source>
        <dbReference type="EMBL" id="TKX18394.1"/>
    </source>
</evidence>
<comment type="caution">
    <text evidence="8">The sequence shown here is derived from an EMBL/GenBank/DDBJ whole genome shotgun (WGS) entry which is preliminary data.</text>
</comment>
<protein>
    <submittedName>
        <fullName evidence="8">WD domain-containing protein 37</fullName>
    </submittedName>
</protein>
<proteinExistence type="inferred from homology"/>
<evidence type="ECO:0000256" key="1">
    <source>
        <dbReference type="ARBA" id="ARBA00004496"/>
    </source>
</evidence>
<dbReference type="AlphaFoldDB" id="A0A4U7AS94"/>
<evidence type="ECO:0000256" key="6">
    <source>
        <dbReference type="ARBA" id="ARBA00038255"/>
    </source>
</evidence>
<gene>
    <name evidence="8" type="ORF">C1H76_9183</name>
</gene>
<dbReference type="InterPro" id="IPR015943">
    <property type="entry name" value="WD40/YVTN_repeat-like_dom_sf"/>
</dbReference>
<dbReference type="InterPro" id="IPR011047">
    <property type="entry name" value="Quinoprotein_ADH-like_sf"/>
</dbReference>
<dbReference type="SMART" id="SM00320">
    <property type="entry name" value="WD40"/>
    <property type="match status" value="7"/>
</dbReference>
<name>A0A4U7AS94_9PEZI</name>
<evidence type="ECO:0000313" key="9">
    <source>
        <dbReference type="Proteomes" id="UP000308133"/>
    </source>
</evidence>
<evidence type="ECO:0000256" key="3">
    <source>
        <dbReference type="ARBA" id="ARBA00022574"/>
    </source>
</evidence>
<comment type="subcellular location">
    <subcellularLocation>
        <location evidence="1">Cytoplasm</location>
    </subcellularLocation>
</comment>
<dbReference type="EMBL" id="PTQR01000128">
    <property type="protein sequence ID" value="TKX18394.1"/>
    <property type="molecule type" value="Genomic_DNA"/>
</dbReference>
<accession>A0A4U7AS94</accession>
<keyword evidence="5" id="KW-0677">Repeat</keyword>
<evidence type="ECO:0000256" key="7">
    <source>
        <dbReference type="PROSITE-ProRule" id="PRU00221"/>
    </source>
</evidence>
<dbReference type="Pfam" id="PF00400">
    <property type="entry name" value="WD40"/>
    <property type="match status" value="2"/>
</dbReference>
<evidence type="ECO:0000256" key="2">
    <source>
        <dbReference type="ARBA" id="ARBA00022490"/>
    </source>
</evidence>
<keyword evidence="3 7" id="KW-0853">WD repeat</keyword>
<dbReference type="SUPFAM" id="SSF50978">
    <property type="entry name" value="WD40 repeat-like"/>
    <property type="match status" value="2"/>
</dbReference>
<sequence>MKNAHGCYPVTALACSGAWLLAGEGPFLRIYSRTSTTLKQSVAVFSETSIQGISLDTVDTNRILIWGGFYVAVLRVQGLSSESGALTIQFIVDSTKCADWILDGQFSHFVTDHPDKNETYSAALVTAHNALLLLQIDSSSWAVTVKVATSQSKSILYCARLSWEAPDRILIAAGTVFGQLLVWSASLKSSGVDAKLHKVFTGHEGSPFGLSISTSRTSKPSSNSLRLLGSCSDDRSIRLWDISDLSVLDVDPQAAADQASTSDGNTGFLSASTSSGHSKELVAQAMGHLSRIWGVEFLVDRVDSTSFELVTFGEDATCQYWWLEPTYDDQKGICTGVLEHQGYQDRHAGKHIWSHTLSNTSDGVFIATGGADGAITIQKQLAMGSSIAASTPAAGTGDHSTADQVLVPGKIRSYSFVTTDTILMASNEGEVYLAHLPLSVSSSSTFEANGLSWQHVCHEADFGGFSMTASVTSLSLVFLAGKSGSLFAYSPKSGFCKLLDGKRKAAGIFARRSPEHEHRSPTAVCLLARLGDPVAELIEIPFEDHPNTRHARLTIPDGEVISTFAILPGLTDARQIATGFRSGRIALYEATFNTSLEPTTPTPTPPILDQQIHSDAITDIATIPKPNNPHHIFTCRDGSYSIHTLAPTGLIKQHQLSIPLMTEASQILSSPTAGLLIAGFHRKSFTLWSATTEQHLLSIPCGGSNRSWTYCPDPSDPGRGGTLAWTQGSSLLLRTEMPDPTVVRINSGSHGREIKAVAVSPVDSAVGRLVATGAEDTDVKLRRVTDPRAGGGVALQCVRTLRRHNTGVQCLAWSGDGEYLVSSGGCEELFVWRVRALAEGEVGVVCEGVCPFVSEGGDLRVMDLVVERHEGSGLRIVACRSDGSVCVYSYELEGKGWSWDWVGRYGAGCLMGINSLGGLGGNVYLTTGTDGHGAVLELTEGEGGAEVKDVEWKGRFKIHQNAVHAAEVLEWSGDTHLLLSGGDDNALSISLLRGSGQSVATLTIPRAHAAALTALQVFDADTEKGRVLVMTAGLDQRIKLWEVRVEAARQGVDGVQVKRVENKYTPVADVASICSWREGKEVVVLVSGVGWDVWRVNVRDRESG</sequence>
<keyword evidence="4" id="KW-0819">tRNA processing</keyword>
<evidence type="ECO:0000256" key="5">
    <source>
        <dbReference type="ARBA" id="ARBA00022737"/>
    </source>
</evidence>
<dbReference type="PANTHER" id="PTHR14344:SF3">
    <property type="entry name" value="WD REPEAT-CONTAINING PROTEIN 6"/>
    <property type="match status" value="1"/>
</dbReference>
<dbReference type="GO" id="GO:0005737">
    <property type="term" value="C:cytoplasm"/>
    <property type="evidence" value="ECO:0007669"/>
    <property type="project" value="UniProtKB-SubCell"/>
</dbReference>
<dbReference type="PROSITE" id="PS51257">
    <property type="entry name" value="PROKAR_LIPOPROTEIN"/>
    <property type="match status" value="1"/>
</dbReference>
<keyword evidence="2" id="KW-0963">Cytoplasm</keyword>
<dbReference type="PROSITE" id="PS50082">
    <property type="entry name" value="WD_REPEATS_2"/>
    <property type="match status" value="1"/>
</dbReference>
<dbReference type="SUPFAM" id="SSF50998">
    <property type="entry name" value="Quinoprotein alcohol dehydrogenase-like"/>
    <property type="match status" value="1"/>
</dbReference>
<dbReference type="InterPro" id="IPR001680">
    <property type="entry name" value="WD40_rpt"/>
</dbReference>
<dbReference type="InterPro" id="IPR036322">
    <property type="entry name" value="WD40_repeat_dom_sf"/>
</dbReference>
<dbReference type="GO" id="GO:0030488">
    <property type="term" value="P:tRNA methylation"/>
    <property type="evidence" value="ECO:0007669"/>
    <property type="project" value="TreeGrafter"/>
</dbReference>
<dbReference type="InterPro" id="IPR051973">
    <property type="entry name" value="tRNA_Anticodon_Mtase-Reg"/>
</dbReference>
<reference evidence="8 9" key="1">
    <citation type="submission" date="2018-02" db="EMBL/GenBank/DDBJ databases">
        <title>Draft genome sequences of Elsinoe sp., causing black scab on jojoba.</title>
        <authorList>
            <person name="Stodart B."/>
            <person name="Jeffress S."/>
            <person name="Ash G."/>
            <person name="Arun Chinnappa K."/>
        </authorList>
    </citation>
    <scope>NUCLEOTIDE SEQUENCE [LARGE SCALE GENOMIC DNA]</scope>
    <source>
        <strain evidence="8 9">Hillstone_2</strain>
    </source>
</reference>
<dbReference type="Proteomes" id="UP000308133">
    <property type="component" value="Unassembled WGS sequence"/>
</dbReference>
<evidence type="ECO:0000256" key="4">
    <source>
        <dbReference type="ARBA" id="ARBA00022694"/>
    </source>
</evidence>
<dbReference type="PANTHER" id="PTHR14344">
    <property type="entry name" value="WD REPEAT PROTEIN"/>
    <property type="match status" value="1"/>
</dbReference>
<organism evidence="8 9">
    <name type="scientific">Elsinoe australis</name>
    <dbReference type="NCBI Taxonomy" id="40998"/>
    <lineage>
        <taxon>Eukaryota</taxon>
        <taxon>Fungi</taxon>
        <taxon>Dikarya</taxon>
        <taxon>Ascomycota</taxon>
        <taxon>Pezizomycotina</taxon>
        <taxon>Dothideomycetes</taxon>
        <taxon>Dothideomycetidae</taxon>
        <taxon>Myriangiales</taxon>
        <taxon>Elsinoaceae</taxon>
        <taxon>Elsinoe</taxon>
    </lineage>
</organism>
<comment type="similarity">
    <text evidence="6">Belongs to the WD repeat WDR6 family.</text>
</comment>
<feature type="repeat" description="WD" evidence="7">
    <location>
        <begin position="801"/>
        <end position="835"/>
    </location>
</feature>
<dbReference type="Gene3D" id="2.130.10.10">
    <property type="entry name" value="YVTN repeat-like/Quinoprotein amine dehydrogenase"/>
    <property type="match status" value="3"/>
</dbReference>